<keyword evidence="1" id="KW-1133">Transmembrane helix</keyword>
<organism evidence="2">
    <name type="scientific">uncultured Sulfurovum sp</name>
    <dbReference type="NCBI Taxonomy" id="269237"/>
    <lineage>
        <taxon>Bacteria</taxon>
        <taxon>Pseudomonadati</taxon>
        <taxon>Campylobacterota</taxon>
        <taxon>Epsilonproteobacteria</taxon>
        <taxon>Campylobacterales</taxon>
        <taxon>Sulfurovaceae</taxon>
        <taxon>Sulfurovum</taxon>
        <taxon>environmental samples</taxon>
    </lineage>
</organism>
<evidence type="ECO:0000256" key="1">
    <source>
        <dbReference type="SAM" id="Phobius"/>
    </source>
</evidence>
<feature type="transmembrane region" description="Helical" evidence="1">
    <location>
        <begin position="67"/>
        <end position="87"/>
    </location>
</feature>
<keyword evidence="1" id="KW-0812">Transmembrane</keyword>
<feature type="transmembrane region" description="Helical" evidence="1">
    <location>
        <begin position="129"/>
        <end position="149"/>
    </location>
</feature>
<reference evidence="2" key="1">
    <citation type="submission" date="2020-01" db="EMBL/GenBank/DDBJ databases">
        <authorList>
            <person name="Meier V. D."/>
            <person name="Meier V D."/>
        </authorList>
    </citation>
    <scope>NUCLEOTIDE SEQUENCE</scope>
    <source>
        <strain evidence="2">HLG_WM_MAG_06</strain>
    </source>
</reference>
<name>A0A6S6SM98_9BACT</name>
<feature type="transmembrane region" description="Helical" evidence="1">
    <location>
        <begin position="94"/>
        <end position="117"/>
    </location>
</feature>
<proteinExistence type="predicted"/>
<protein>
    <submittedName>
        <fullName evidence="2">Uncharacterized protein</fullName>
    </submittedName>
</protein>
<dbReference type="EMBL" id="CACVAP010000061">
    <property type="protein sequence ID" value="CAA6811398.1"/>
    <property type="molecule type" value="Genomic_DNA"/>
</dbReference>
<sequence length="151" mass="16949">MKLFKIKGLHMGTLMLAIGAGLLYNMIVFYICEEKSLKNADFSDMKCLIQEEVDMSECFETYNTIQYMMYFLASAFIFGVLATKFFLIPAGVDLAGLMAYVFIPSLLGSLLILLVKWRFQPFVKLVSSFMYGSGYLTATGIAVALVYFLGQ</sequence>
<keyword evidence="1" id="KW-0472">Membrane</keyword>
<gene>
    <name evidence="2" type="ORF">HELGO_WM5296</name>
</gene>
<evidence type="ECO:0000313" key="2">
    <source>
        <dbReference type="EMBL" id="CAA6811398.1"/>
    </source>
</evidence>
<feature type="transmembrane region" description="Helical" evidence="1">
    <location>
        <begin position="12"/>
        <end position="31"/>
    </location>
</feature>
<accession>A0A6S6SM98</accession>
<dbReference type="AlphaFoldDB" id="A0A6S6SM98"/>